<gene>
    <name evidence="1" type="ORF">IPP58_09160</name>
</gene>
<dbReference type="GO" id="GO:0030246">
    <property type="term" value="F:carbohydrate binding"/>
    <property type="evidence" value="ECO:0007669"/>
    <property type="project" value="InterPro"/>
</dbReference>
<dbReference type="Pfam" id="PF01263">
    <property type="entry name" value="Aldose_epim"/>
    <property type="match status" value="1"/>
</dbReference>
<dbReference type="InterPro" id="IPR011013">
    <property type="entry name" value="Gal_mutarotase_sf_dom"/>
</dbReference>
<reference evidence="1" key="1">
    <citation type="submission" date="2020-10" db="EMBL/GenBank/DDBJ databases">
        <title>Connecting structure to function with the recovery of over 1000 high-quality activated sludge metagenome-assembled genomes encoding full-length rRNA genes using long-read sequencing.</title>
        <authorList>
            <person name="Singleton C.M."/>
            <person name="Petriglieri F."/>
            <person name="Kristensen J.M."/>
            <person name="Kirkegaard R.H."/>
            <person name="Michaelsen T.Y."/>
            <person name="Andersen M.H."/>
            <person name="Karst S.M."/>
            <person name="Dueholm M.S."/>
            <person name="Nielsen P.H."/>
            <person name="Albertsen M."/>
        </authorList>
    </citation>
    <scope>NUCLEOTIDE SEQUENCE</scope>
    <source>
        <strain evidence="1">Skiv_18-Q3-R9-52_MAXAC.067</strain>
    </source>
</reference>
<organism evidence="1 2">
    <name type="scientific">Candidatus Geothrix skivensis</name>
    <dbReference type="NCBI Taxonomy" id="2954439"/>
    <lineage>
        <taxon>Bacteria</taxon>
        <taxon>Pseudomonadati</taxon>
        <taxon>Acidobacteriota</taxon>
        <taxon>Holophagae</taxon>
        <taxon>Holophagales</taxon>
        <taxon>Holophagaceae</taxon>
        <taxon>Geothrix</taxon>
    </lineage>
</organism>
<name>A0A9D7XIF9_9BACT</name>
<dbReference type="CDD" id="cd09024">
    <property type="entry name" value="Aldose_epim_lacX"/>
    <property type="match status" value="1"/>
</dbReference>
<dbReference type="InterPro" id="IPR014718">
    <property type="entry name" value="GH-type_carb-bd"/>
</dbReference>
<evidence type="ECO:0000313" key="2">
    <source>
        <dbReference type="Proteomes" id="UP000886657"/>
    </source>
</evidence>
<dbReference type="InterPro" id="IPR008183">
    <property type="entry name" value="Aldose_1/G6P_1-epimerase"/>
</dbReference>
<accession>A0A9D7XIF9</accession>
<dbReference type="EMBL" id="JADKIO010000006">
    <property type="protein sequence ID" value="MBK9796653.1"/>
    <property type="molecule type" value="Genomic_DNA"/>
</dbReference>
<dbReference type="Proteomes" id="UP000886657">
    <property type="component" value="Unassembled WGS sequence"/>
</dbReference>
<dbReference type="GO" id="GO:0016853">
    <property type="term" value="F:isomerase activity"/>
    <property type="evidence" value="ECO:0007669"/>
    <property type="project" value="InterPro"/>
</dbReference>
<evidence type="ECO:0000313" key="1">
    <source>
        <dbReference type="EMBL" id="MBK9796653.1"/>
    </source>
</evidence>
<sequence>MDTHTLFRSGRRARIARRGAELQDLSLGGLDLLWDAGPLWPRHAPLLFPVVGALKGDVLHHRGGTFPMPRHGFARDRDFTWLHRTPSSCALELREDALTLAAYPFPFHLVVSYHLDPAGLRMELVLHNPGPSPLPASLGLHPAFRWPLAPGTPKAAHRLVFEADEPEPLRRLDARGLLAPEVQPSPIQDRVLPLSEELFSQDALIFLEPRSRAVRYEAGGGPALILRWEGFPQLGIWTKPESVPSFLCIEPWEGYASPAAWNGEFAEKPGGFLLSPGATRQWGLTVAVG</sequence>
<dbReference type="GO" id="GO:0005975">
    <property type="term" value="P:carbohydrate metabolic process"/>
    <property type="evidence" value="ECO:0007669"/>
    <property type="project" value="InterPro"/>
</dbReference>
<dbReference type="InterPro" id="IPR037481">
    <property type="entry name" value="LacX"/>
</dbReference>
<comment type="caution">
    <text evidence="1">The sequence shown here is derived from an EMBL/GenBank/DDBJ whole genome shotgun (WGS) entry which is preliminary data.</text>
</comment>
<dbReference type="AlphaFoldDB" id="A0A9D7XIF9"/>
<dbReference type="Gene3D" id="2.70.98.10">
    <property type="match status" value="1"/>
</dbReference>
<protein>
    <submittedName>
        <fullName evidence="1">Aldose 1-epimerase family protein</fullName>
    </submittedName>
</protein>
<dbReference type="SUPFAM" id="SSF74650">
    <property type="entry name" value="Galactose mutarotase-like"/>
    <property type="match status" value="1"/>
</dbReference>
<proteinExistence type="predicted"/>